<feature type="domain" description="Phosphoribosyltransferase" evidence="1">
    <location>
        <begin position="12"/>
        <end position="43"/>
    </location>
</feature>
<evidence type="ECO:0000259" key="1">
    <source>
        <dbReference type="Pfam" id="PF00156"/>
    </source>
</evidence>
<organism evidence="2">
    <name type="scientific">marine sediment metagenome</name>
    <dbReference type="NCBI Taxonomy" id="412755"/>
    <lineage>
        <taxon>unclassified sequences</taxon>
        <taxon>metagenomes</taxon>
        <taxon>ecological metagenomes</taxon>
    </lineage>
</organism>
<dbReference type="SUPFAM" id="SSF53271">
    <property type="entry name" value="PRTase-like"/>
    <property type="match status" value="1"/>
</dbReference>
<evidence type="ECO:0000313" key="2">
    <source>
        <dbReference type="EMBL" id="GAI70351.1"/>
    </source>
</evidence>
<accession>X1RTQ9</accession>
<dbReference type="CDD" id="cd06223">
    <property type="entry name" value="PRTases_typeI"/>
    <property type="match status" value="1"/>
</dbReference>
<dbReference type="PANTHER" id="PTHR11608:SF0">
    <property type="entry name" value="BIFUNCTIONAL PROTEIN PYRR"/>
    <property type="match status" value="1"/>
</dbReference>
<name>X1RTQ9_9ZZZZ</name>
<proteinExistence type="predicted"/>
<protein>
    <recommendedName>
        <fullName evidence="1">Phosphoribosyltransferase domain-containing protein</fullName>
    </recommendedName>
</protein>
<dbReference type="InterPro" id="IPR000836">
    <property type="entry name" value="PRTase_dom"/>
</dbReference>
<dbReference type="AlphaFoldDB" id="X1RTQ9"/>
<gene>
    <name evidence="2" type="ORF">S06H3_66689</name>
</gene>
<sequence length="50" mass="5386">MNLQPIVKSTDIPTSIDGKSIVLVDDVLYTGRSTRAAMDALIDLGRPQSI</sequence>
<dbReference type="PANTHER" id="PTHR11608">
    <property type="entry name" value="BIFUNCTIONAL PROTEIN PYRR"/>
    <property type="match status" value="1"/>
</dbReference>
<feature type="non-terminal residue" evidence="2">
    <location>
        <position position="50"/>
    </location>
</feature>
<dbReference type="Gene3D" id="3.40.50.2020">
    <property type="match status" value="1"/>
</dbReference>
<dbReference type="InterPro" id="IPR050137">
    <property type="entry name" value="PyrR_bifunctional"/>
</dbReference>
<dbReference type="Pfam" id="PF00156">
    <property type="entry name" value="Pribosyltran"/>
    <property type="match status" value="1"/>
</dbReference>
<dbReference type="EMBL" id="BARV01045602">
    <property type="protein sequence ID" value="GAI70351.1"/>
    <property type="molecule type" value="Genomic_DNA"/>
</dbReference>
<dbReference type="InterPro" id="IPR029057">
    <property type="entry name" value="PRTase-like"/>
</dbReference>
<comment type="caution">
    <text evidence="2">The sequence shown here is derived from an EMBL/GenBank/DDBJ whole genome shotgun (WGS) entry which is preliminary data.</text>
</comment>
<reference evidence="2" key="1">
    <citation type="journal article" date="2014" name="Front. Microbiol.">
        <title>High frequency of phylogenetically diverse reductive dehalogenase-homologous genes in deep subseafloor sedimentary metagenomes.</title>
        <authorList>
            <person name="Kawai M."/>
            <person name="Futagami T."/>
            <person name="Toyoda A."/>
            <person name="Takaki Y."/>
            <person name="Nishi S."/>
            <person name="Hori S."/>
            <person name="Arai W."/>
            <person name="Tsubouchi T."/>
            <person name="Morono Y."/>
            <person name="Uchiyama I."/>
            <person name="Ito T."/>
            <person name="Fujiyama A."/>
            <person name="Inagaki F."/>
            <person name="Takami H."/>
        </authorList>
    </citation>
    <scope>NUCLEOTIDE SEQUENCE</scope>
    <source>
        <strain evidence="2">Expedition CK06-06</strain>
    </source>
</reference>